<evidence type="ECO:0000313" key="2">
    <source>
        <dbReference type="Proteomes" id="UP000521017"/>
    </source>
</evidence>
<protein>
    <recommendedName>
        <fullName evidence="3">DUF4280 domain-containing protein</fullName>
    </recommendedName>
</protein>
<dbReference type="Proteomes" id="UP000521017">
    <property type="component" value="Unassembled WGS sequence"/>
</dbReference>
<reference evidence="1 2" key="1">
    <citation type="submission" date="2020-08" db="EMBL/GenBank/DDBJ databases">
        <title>Genomic Encyclopedia of Type Strains, Phase IV (KMG-V): Genome sequencing to study the core and pangenomes of soil and plant-associated prokaryotes.</title>
        <authorList>
            <person name="Whitman W."/>
        </authorList>
    </citation>
    <scope>NUCLEOTIDE SEQUENCE [LARGE SCALE GENOMIC DNA]</scope>
    <source>
        <strain evidence="1 2">M2T3</strain>
    </source>
</reference>
<sequence>MAEKYIVVQGAVCQCNFGSAPDQLKVLSQTKEYANDKDGSTKLIASTKDIGGSTFSSNTFGSCSKQNNRPCKTVVTEWKGFYEKATLTNGGKVLTEDSKATCPIGGAGCIKVVKHGQSAEVSKEHTQKANAKVQKALNPAVDPKALNHPKFTAEGIILS</sequence>
<dbReference type="RefSeq" id="WP_184622540.1">
    <property type="nucleotide sequence ID" value="NZ_JACHCC010000001.1"/>
</dbReference>
<evidence type="ECO:0008006" key="3">
    <source>
        <dbReference type="Google" id="ProtNLM"/>
    </source>
</evidence>
<organism evidence="1 2">
    <name type="scientific">Pedobacter cryoconitis</name>
    <dbReference type="NCBI Taxonomy" id="188932"/>
    <lineage>
        <taxon>Bacteria</taxon>
        <taxon>Pseudomonadati</taxon>
        <taxon>Bacteroidota</taxon>
        <taxon>Sphingobacteriia</taxon>
        <taxon>Sphingobacteriales</taxon>
        <taxon>Sphingobacteriaceae</taxon>
        <taxon>Pedobacter</taxon>
    </lineage>
</organism>
<accession>A0A7X0J287</accession>
<evidence type="ECO:0000313" key="1">
    <source>
        <dbReference type="EMBL" id="MBB6498447.1"/>
    </source>
</evidence>
<comment type="caution">
    <text evidence="1">The sequence shown here is derived from an EMBL/GenBank/DDBJ whole genome shotgun (WGS) entry which is preliminary data.</text>
</comment>
<dbReference type="Pfam" id="PF14107">
    <property type="entry name" value="DUF4280"/>
    <property type="match status" value="1"/>
</dbReference>
<dbReference type="InterPro" id="IPR025460">
    <property type="entry name" value="DUF4280"/>
</dbReference>
<name>A0A7X0J287_9SPHI</name>
<dbReference type="AlphaFoldDB" id="A0A7X0J287"/>
<dbReference type="EMBL" id="JACHCC010000001">
    <property type="protein sequence ID" value="MBB6498447.1"/>
    <property type="molecule type" value="Genomic_DNA"/>
</dbReference>
<gene>
    <name evidence="1" type="ORF">HDF25_000571</name>
</gene>
<proteinExistence type="predicted"/>